<dbReference type="InterPro" id="IPR010298">
    <property type="entry name" value="YacP-like"/>
</dbReference>
<organism evidence="1 2">
    <name type="scientific">Candidatus Hakubella thermalkaliphila</name>
    <dbReference type="NCBI Taxonomy" id="2754717"/>
    <lineage>
        <taxon>Bacteria</taxon>
        <taxon>Bacillati</taxon>
        <taxon>Actinomycetota</taxon>
        <taxon>Actinomycetota incertae sedis</taxon>
        <taxon>Candidatus Hakubellales</taxon>
        <taxon>Candidatus Hakubellaceae</taxon>
        <taxon>Candidatus Hakubella</taxon>
    </lineage>
</organism>
<proteinExistence type="predicted"/>
<protein>
    <recommendedName>
        <fullName evidence="3">YacP-like NYN domain protein</fullName>
    </recommendedName>
</protein>
<evidence type="ECO:0000313" key="2">
    <source>
        <dbReference type="Proteomes" id="UP000543224"/>
    </source>
</evidence>
<dbReference type="EMBL" id="BLRX01000409">
    <property type="protein sequence ID" value="GFP26165.1"/>
    <property type="molecule type" value="Genomic_DNA"/>
</dbReference>
<dbReference type="Pfam" id="PF05991">
    <property type="entry name" value="NYN_YacP"/>
    <property type="match status" value="1"/>
</dbReference>
<evidence type="ECO:0000313" key="1">
    <source>
        <dbReference type="EMBL" id="GFP26165.1"/>
    </source>
</evidence>
<dbReference type="AlphaFoldDB" id="A0A6V8P0X8"/>
<dbReference type="Proteomes" id="UP000543224">
    <property type="component" value="Unassembled WGS sequence"/>
</dbReference>
<reference evidence="1 2" key="1">
    <citation type="journal article" date="2020" name="Front. Microbiol.">
        <title>Single-cell genomics of novel Actinobacteria with the Wood-Ljungdahl pathway discovered in a serpentinizing system.</title>
        <authorList>
            <person name="Merino N."/>
            <person name="Kawai M."/>
            <person name="Boyd E.S."/>
            <person name="Colman D.R."/>
            <person name="McGlynn S.E."/>
            <person name="Nealson K.H."/>
            <person name="Kurokawa K."/>
            <person name="Hongoh Y."/>
        </authorList>
    </citation>
    <scope>NUCLEOTIDE SEQUENCE [LARGE SCALE GENOMIC DNA]</scope>
    <source>
        <strain evidence="1 2">S25</strain>
    </source>
</reference>
<name>A0A6V8P0X8_9ACTN</name>
<evidence type="ECO:0008006" key="3">
    <source>
        <dbReference type="Google" id="ProtNLM"/>
    </source>
</evidence>
<feature type="non-terminal residue" evidence="1">
    <location>
        <position position="80"/>
    </location>
</feature>
<comment type="caution">
    <text evidence="1">The sequence shown here is derived from an EMBL/GenBank/DDBJ whole genome shotgun (WGS) entry which is preliminary data.</text>
</comment>
<accession>A0A6V8P0X8</accession>
<gene>
    <name evidence="1" type="ORF">HKBW3S25_01654</name>
</gene>
<sequence>MASANRDLYIIDGYNMINFLRKLDARKPGSLEEEREKMIDLFLDHASLKDTEAMIVFDAHRSNSREIAESSVGRVKIVFT</sequence>